<accession>Q7NPS4</accession>
<feature type="compositionally biased region" description="Low complexity" evidence="1">
    <location>
        <begin position="122"/>
        <end position="131"/>
    </location>
</feature>
<gene>
    <name evidence="2" type="ordered locus">CV_1950</name>
</gene>
<evidence type="ECO:0000313" key="3">
    <source>
        <dbReference type="Proteomes" id="UP000001424"/>
    </source>
</evidence>
<protein>
    <submittedName>
        <fullName evidence="2">Uncharacterized protein</fullName>
    </submittedName>
</protein>
<dbReference type="EMBL" id="AE016825">
    <property type="protein sequence ID" value="AAQ64052.1"/>
    <property type="molecule type" value="Genomic_DNA"/>
</dbReference>
<sequence>MPLEQHPDRPAGAGQALQLAMDAGIVLLHLGHLLGQLVPAVFGCQQLHQVHAGQAVFVADVEYALGREVGASDLEMLVQAQQPHRRCRIDGLLLLQHGPQLRLGQLAPVFLGVKTQDVGVGAQQGQDADAQLRQRGPQQADAGRGLAAQHHRQRHP</sequence>
<keyword evidence="3" id="KW-1185">Reference proteome</keyword>
<evidence type="ECO:0000313" key="2">
    <source>
        <dbReference type="EMBL" id="AAQ64052.1"/>
    </source>
</evidence>
<evidence type="ECO:0000256" key="1">
    <source>
        <dbReference type="SAM" id="MobiDB-lite"/>
    </source>
</evidence>
<organism evidence="2 3">
    <name type="scientific">Chromobacterium violaceum (strain ATCC 12472 / DSM 30191 / JCM 1249 / CCUG 213 / NBRC 12614 / NCIMB 9131 / NCTC 9757 / MK)</name>
    <dbReference type="NCBI Taxonomy" id="243365"/>
    <lineage>
        <taxon>Bacteria</taxon>
        <taxon>Pseudomonadati</taxon>
        <taxon>Pseudomonadota</taxon>
        <taxon>Betaproteobacteria</taxon>
        <taxon>Neisseriales</taxon>
        <taxon>Chromobacteriaceae</taxon>
        <taxon>Chromobacterium</taxon>
    </lineage>
</organism>
<dbReference type="Proteomes" id="UP000001424">
    <property type="component" value="Chromosome"/>
</dbReference>
<dbReference type="STRING" id="243365.CV_1950"/>
<proteinExistence type="predicted"/>
<dbReference type="AlphaFoldDB" id="Q7NPS4"/>
<dbReference type="HOGENOM" id="CLU_1683448_0_0_4"/>
<reference evidence="2 3" key="1">
    <citation type="journal article" date="2003" name="Proc. Natl. Acad. Sci. U.S.A.">
        <title>The complete genome sequence of Chromobacterium violaceum reveals remarkable and exploitable bacterial adaptability.</title>
        <authorList>
            <person name="Vasconcelos A.T.R."/>
            <person name="de Almeida D.F."/>
            <person name="Almeida F.C."/>
            <person name="de Almeida L.G.P."/>
            <person name="de Almeida R."/>
            <person name="Goncalves J.A.A."/>
            <person name="Andrade E.M."/>
            <person name="Antonio R.V."/>
            <person name="Araripe J."/>
            <person name="de Araujo M.F.F."/>
            <person name="Filho S.A."/>
            <person name="Azevedo V."/>
            <person name="Batista A.J."/>
            <person name="Bataus L.A.M."/>
            <person name="Batista J.S."/>
            <person name="Belo A."/>
            <person name="vander Berg C."/>
            <person name="Blamey J."/>
            <person name="Bogo M."/>
            <person name="Bonato S."/>
            <person name="Bordignon J."/>
            <person name="Brito C.A."/>
            <person name="Brocchi M."/>
            <person name="Burity H.A."/>
            <person name="Camargo A.A."/>
            <person name="Cardoso D.D.P."/>
            <person name="Carneiro N.P."/>
            <person name="Carraro D.M."/>
            <person name="Carvalho C.M.B."/>
            <person name="Cascardo J.C.M."/>
            <person name="Cavada B.S."/>
            <person name="Chueire L.M.O."/>
            <person name="Pasa T.B.C."/>
            <person name="Duran N."/>
            <person name="Fagundes N."/>
            <person name="Falcao C.L."/>
            <person name="Fantinatti F."/>
            <person name="Farias I.P."/>
            <person name="Felipe M.S.S."/>
            <person name="Ferrari L.P."/>
            <person name="Ferro J.A."/>
            <person name="Ferro M.I.T."/>
            <person name="Franco G.R."/>
            <person name="Freitas N.S.A."/>
            <person name="Furlan L.R."/>
            <person name="Gazzinelli R.T."/>
            <person name="Gomes E.A."/>
            <person name="Goncalves P.R."/>
            <person name="Grangeiro T.B."/>
            <person name="Grattapaglia D."/>
            <person name="Grisard E.C."/>
            <person name="Guimaraes C.T."/>
            <person name="Hanna E.S."/>
            <person name="Hungria M."/>
            <person name="Jardim S.N."/>
            <person name="Laurino J."/>
            <person name="Leoi L.C.T."/>
            <person name="Fassarella L."/>
            <person name="Lima A."/>
            <person name="Loureiro M.F."/>
            <person name="Lyra M.C.P."/>
            <person name="Macedo M."/>
            <person name="Madeira H.M.F."/>
            <person name="Manfio G.P."/>
            <person name="Maranhao A.Q."/>
            <person name="Martins W.S."/>
            <person name="di Mauro S.M.Z."/>
            <person name="de Medeiros S.R.B."/>
            <person name="Meissner R.D.V."/>
            <person name="Menck C.F.M."/>
            <person name="Moreira M.A.M."/>
            <person name="Nascimento F.F."/>
            <person name="Nicolas M.F."/>
            <person name="Oliveira J.G."/>
            <person name="Oliveira S.C."/>
            <person name="Paixao R.F.C."/>
            <person name="Parente J.A."/>
            <person name="Pedrosa F.O."/>
            <person name="Pena S.J.D."/>
            <person name="Perreira J.O."/>
            <person name="Perreira M."/>
            <person name="Pinto L.S.R.C."/>
            <person name="Pinto L.S."/>
            <person name="Porto J.I.R."/>
            <person name="Potrich D.P."/>
            <person name="Neto C.E.R."/>
            <person name="Reis A.M.M."/>
            <person name="Rigo L.U."/>
            <person name="Rondinelli E."/>
            <person name="dos Santos E.B.P."/>
            <person name="Santos F.R."/>
            <person name="Schneider M.P.C."/>
            <person name="Seuanez H.N."/>
            <person name="Silva A.M.R."/>
            <person name="da Silva A.L.C."/>
            <person name="Silva D.W."/>
            <person name="Silva R."/>
            <person name="Simoes I.C."/>
            <person name="Simon D."/>
            <person name="Soares C.M.A."/>
            <person name="Soares R.B.A."/>
            <person name="Souza E.M."/>
            <person name="Souza K.R.L."/>
            <person name="Souza R.C."/>
            <person name="Steffens M.B.R."/>
            <person name="Steindel M."/>
            <person name="Teixeira S.R."/>
            <person name="Urmenyi T."/>
            <person name="Vettore A."/>
            <person name="Wassem R."/>
            <person name="Zaha A."/>
            <person name="Simpson A.J.G."/>
        </authorList>
    </citation>
    <scope>NUCLEOTIDE SEQUENCE [LARGE SCALE GENOMIC DNA]</scope>
    <source>
        <strain evidence="3">ATCC 12472 / DSM 30191 / JCM 1249 / NBRC 12614 / NCIMB 9131 / NCTC 9757</strain>
    </source>
</reference>
<dbReference type="KEGG" id="cvi:CV_1950"/>
<feature type="region of interest" description="Disordered" evidence="1">
    <location>
        <begin position="122"/>
        <end position="156"/>
    </location>
</feature>
<name>Q7NPS4_CHRVO</name>